<proteinExistence type="predicted"/>
<accession>A0ABD0SWD5</accession>
<evidence type="ECO:0000313" key="2">
    <source>
        <dbReference type="EMBL" id="KAL0830074.1"/>
    </source>
</evidence>
<dbReference type="EMBL" id="JBEDNZ010000014">
    <property type="protein sequence ID" value="KAL0830074.1"/>
    <property type="molecule type" value="Genomic_DNA"/>
</dbReference>
<feature type="compositionally biased region" description="Basic and acidic residues" evidence="1">
    <location>
        <begin position="68"/>
        <end position="80"/>
    </location>
</feature>
<organism evidence="2 3">
    <name type="scientific">Loxostege sticticalis</name>
    <name type="common">Beet webworm moth</name>
    <dbReference type="NCBI Taxonomy" id="481309"/>
    <lineage>
        <taxon>Eukaryota</taxon>
        <taxon>Metazoa</taxon>
        <taxon>Ecdysozoa</taxon>
        <taxon>Arthropoda</taxon>
        <taxon>Hexapoda</taxon>
        <taxon>Insecta</taxon>
        <taxon>Pterygota</taxon>
        <taxon>Neoptera</taxon>
        <taxon>Endopterygota</taxon>
        <taxon>Lepidoptera</taxon>
        <taxon>Glossata</taxon>
        <taxon>Ditrysia</taxon>
        <taxon>Pyraloidea</taxon>
        <taxon>Crambidae</taxon>
        <taxon>Pyraustinae</taxon>
        <taxon>Loxostege</taxon>
    </lineage>
</organism>
<name>A0ABD0SWD5_LOXSC</name>
<evidence type="ECO:0000313" key="3">
    <source>
        <dbReference type="Proteomes" id="UP001549921"/>
    </source>
</evidence>
<reference evidence="2 3" key="1">
    <citation type="submission" date="2024-06" db="EMBL/GenBank/DDBJ databases">
        <title>A chromosome-level genome assembly of beet webworm, Loxostege sticticalis.</title>
        <authorList>
            <person name="Zhang Y."/>
        </authorList>
    </citation>
    <scope>NUCLEOTIDE SEQUENCE [LARGE SCALE GENOMIC DNA]</scope>
    <source>
        <strain evidence="2">AQ028</strain>
        <tissue evidence="2">Male pupae</tissue>
    </source>
</reference>
<gene>
    <name evidence="2" type="ORF">ABMA28_003531</name>
</gene>
<feature type="region of interest" description="Disordered" evidence="1">
    <location>
        <begin position="67"/>
        <end position="95"/>
    </location>
</feature>
<dbReference type="Proteomes" id="UP001549921">
    <property type="component" value="Unassembled WGS sequence"/>
</dbReference>
<evidence type="ECO:0000256" key="1">
    <source>
        <dbReference type="SAM" id="MobiDB-lite"/>
    </source>
</evidence>
<feature type="region of interest" description="Disordered" evidence="1">
    <location>
        <begin position="19"/>
        <end position="46"/>
    </location>
</feature>
<comment type="caution">
    <text evidence="2">The sequence shown here is derived from an EMBL/GenBank/DDBJ whole genome shotgun (WGS) entry which is preliminary data.</text>
</comment>
<sequence>MQGWLNSEVGDLIKTVRSYRRETQSPKSLPQLPAPPCLESNPNITKDNTKELKEISAKLTSLATEVHYLQKDRSQTRQERVTSPSPEPNPENDLLKSSLVSLREEMEASRKEISLSTGG</sequence>
<protein>
    <submittedName>
        <fullName evidence="2">Uncharacterized protein</fullName>
    </submittedName>
</protein>
<dbReference type="AlphaFoldDB" id="A0ABD0SWD5"/>